<proteinExistence type="predicted"/>
<keyword evidence="2" id="KW-1185">Reference proteome</keyword>
<gene>
    <name evidence="1" type="ORF">Tsubulata_032292</name>
</gene>
<dbReference type="EMBL" id="JAKUCV010006722">
    <property type="protein sequence ID" value="KAJ4826235.1"/>
    <property type="molecule type" value="Genomic_DNA"/>
</dbReference>
<reference evidence="1" key="2">
    <citation type="journal article" date="2023" name="Plants (Basel)">
        <title>Annotation of the Turnera subulata (Passifloraceae) Draft Genome Reveals the S-Locus Evolved after the Divergence of Turneroideae from Passifloroideae in a Stepwise Manner.</title>
        <authorList>
            <person name="Henning P.M."/>
            <person name="Roalson E.H."/>
            <person name="Mir W."/>
            <person name="McCubbin A.G."/>
            <person name="Shore J.S."/>
        </authorList>
    </citation>
    <scope>NUCLEOTIDE SEQUENCE</scope>
    <source>
        <strain evidence="1">F60SS</strain>
    </source>
</reference>
<protein>
    <submittedName>
        <fullName evidence="1">Uncharacterized protein</fullName>
    </submittedName>
</protein>
<name>A0A9Q0F8L6_9ROSI</name>
<feature type="non-terminal residue" evidence="1">
    <location>
        <position position="1"/>
    </location>
</feature>
<accession>A0A9Q0F8L6</accession>
<evidence type="ECO:0000313" key="2">
    <source>
        <dbReference type="Proteomes" id="UP001141552"/>
    </source>
</evidence>
<reference evidence="1" key="1">
    <citation type="submission" date="2022-02" db="EMBL/GenBank/DDBJ databases">
        <authorList>
            <person name="Henning P.M."/>
            <person name="McCubbin A.G."/>
            <person name="Shore J.S."/>
        </authorList>
    </citation>
    <scope>NUCLEOTIDE SEQUENCE</scope>
    <source>
        <strain evidence="1">F60SS</strain>
        <tissue evidence="1">Leaves</tissue>
    </source>
</reference>
<sequence length="75" mass="8586">LCRRIPLCRFRRLGLRSWTSSLRHPQGPLKNFDSLTLSLLFMFTSVKVEDLMEVGANIRTGLGIPPRIQKECMAL</sequence>
<evidence type="ECO:0000313" key="1">
    <source>
        <dbReference type="EMBL" id="KAJ4826235.1"/>
    </source>
</evidence>
<dbReference type="AlphaFoldDB" id="A0A9Q0F8L6"/>
<organism evidence="1 2">
    <name type="scientific">Turnera subulata</name>
    <dbReference type="NCBI Taxonomy" id="218843"/>
    <lineage>
        <taxon>Eukaryota</taxon>
        <taxon>Viridiplantae</taxon>
        <taxon>Streptophyta</taxon>
        <taxon>Embryophyta</taxon>
        <taxon>Tracheophyta</taxon>
        <taxon>Spermatophyta</taxon>
        <taxon>Magnoliopsida</taxon>
        <taxon>eudicotyledons</taxon>
        <taxon>Gunneridae</taxon>
        <taxon>Pentapetalae</taxon>
        <taxon>rosids</taxon>
        <taxon>fabids</taxon>
        <taxon>Malpighiales</taxon>
        <taxon>Passifloraceae</taxon>
        <taxon>Turnera</taxon>
    </lineage>
</organism>
<dbReference type="Proteomes" id="UP001141552">
    <property type="component" value="Unassembled WGS sequence"/>
</dbReference>
<comment type="caution">
    <text evidence="1">The sequence shown here is derived from an EMBL/GenBank/DDBJ whole genome shotgun (WGS) entry which is preliminary data.</text>
</comment>